<dbReference type="AlphaFoldDB" id="X1QXP2"/>
<reference evidence="1" key="1">
    <citation type="journal article" date="2014" name="Front. Microbiol.">
        <title>High frequency of phylogenetically diverse reductive dehalogenase-homologous genes in deep subseafloor sedimentary metagenomes.</title>
        <authorList>
            <person name="Kawai M."/>
            <person name="Futagami T."/>
            <person name="Toyoda A."/>
            <person name="Takaki Y."/>
            <person name="Nishi S."/>
            <person name="Hori S."/>
            <person name="Arai W."/>
            <person name="Tsubouchi T."/>
            <person name="Morono Y."/>
            <person name="Uchiyama I."/>
            <person name="Ito T."/>
            <person name="Fujiyama A."/>
            <person name="Inagaki F."/>
            <person name="Takami H."/>
        </authorList>
    </citation>
    <scope>NUCLEOTIDE SEQUENCE</scope>
    <source>
        <strain evidence="1">Expedition CK06-06</strain>
    </source>
</reference>
<sequence length="178" mass="18884">GPYHPDANPDGLGNAVSDNVNFYPYLGSPYEESGAAVSFIATTEEPVIGIEVSPTFINFGAISAGITATGDTLTVTNTGNMPMSVSADLTEDTFYSESNYFYTKALYLNKIPSDQVRTPTNLGSWPATNLGLKLVDPSPGAGYPYFSHTVTTKLMVPDGITLGATYTSTVVFWAEVAD</sequence>
<name>X1QXP2_9ZZZZ</name>
<protein>
    <submittedName>
        <fullName evidence="1">Uncharacterized protein</fullName>
    </submittedName>
</protein>
<dbReference type="EMBL" id="BARV01039796">
    <property type="protein sequence ID" value="GAI48059.1"/>
    <property type="molecule type" value="Genomic_DNA"/>
</dbReference>
<proteinExistence type="predicted"/>
<gene>
    <name evidence="1" type="ORF">S06H3_60872</name>
</gene>
<evidence type="ECO:0000313" key="1">
    <source>
        <dbReference type="EMBL" id="GAI48059.1"/>
    </source>
</evidence>
<feature type="non-terminal residue" evidence="1">
    <location>
        <position position="1"/>
    </location>
</feature>
<comment type="caution">
    <text evidence="1">The sequence shown here is derived from an EMBL/GenBank/DDBJ whole genome shotgun (WGS) entry which is preliminary data.</text>
</comment>
<organism evidence="1">
    <name type="scientific">marine sediment metagenome</name>
    <dbReference type="NCBI Taxonomy" id="412755"/>
    <lineage>
        <taxon>unclassified sequences</taxon>
        <taxon>metagenomes</taxon>
        <taxon>ecological metagenomes</taxon>
    </lineage>
</organism>
<accession>X1QXP2</accession>